<dbReference type="InterPro" id="IPR036412">
    <property type="entry name" value="HAD-like_sf"/>
</dbReference>
<sequence>MLMGQTLVFDADDTLWENNVLFERVIDGFLNWVSTPEERSRNRTLLDEIEAKNAVTLGYGAEMFRQSLADCLEEVTGRTPTAEDRARIEELLAPLTNRGIELIEGVEEVLPVLVGRHDLLLLTKGNPAEQQLKVDASRIAHHFRSIHIVAEKNVDTYRQLVAELGLDPERTWMIGNSPKSDILPALRAGLKAVYIPHEHTWVLEHEVFRPEEATLALGRFAELLEHF</sequence>
<evidence type="ECO:0000313" key="4">
    <source>
        <dbReference type="Proteomes" id="UP001501752"/>
    </source>
</evidence>
<evidence type="ECO:0000256" key="1">
    <source>
        <dbReference type="ARBA" id="ARBA00022801"/>
    </source>
</evidence>
<dbReference type="Gene3D" id="3.40.50.1000">
    <property type="entry name" value="HAD superfamily/HAD-like"/>
    <property type="match status" value="1"/>
</dbReference>
<accession>A0ABP9EJS4</accession>
<dbReference type="Proteomes" id="UP001501752">
    <property type="component" value="Unassembled WGS sequence"/>
</dbReference>
<dbReference type="SFLD" id="SFLDG01129">
    <property type="entry name" value="C1.5:_HAD__Beta-PGM__Phosphata"/>
    <property type="match status" value="1"/>
</dbReference>
<evidence type="ECO:0000256" key="2">
    <source>
        <dbReference type="ARBA" id="ARBA00022842"/>
    </source>
</evidence>
<dbReference type="InterPro" id="IPR023198">
    <property type="entry name" value="PGP-like_dom2"/>
</dbReference>
<dbReference type="Gene3D" id="1.10.150.240">
    <property type="entry name" value="Putative phosphatase, domain 2"/>
    <property type="match status" value="1"/>
</dbReference>
<dbReference type="SFLD" id="SFLDS00003">
    <property type="entry name" value="Haloacid_Dehalogenase"/>
    <property type="match status" value="1"/>
</dbReference>
<dbReference type="InterPro" id="IPR051400">
    <property type="entry name" value="HAD-like_hydrolase"/>
</dbReference>
<dbReference type="RefSeq" id="WP_345700165.1">
    <property type="nucleotide sequence ID" value="NZ_BAABIS010000001.1"/>
</dbReference>
<dbReference type="PANTHER" id="PTHR46470">
    <property type="entry name" value="N-ACYLNEURAMINATE-9-PHOSPHATASE"/>
    <property type="match status" value="1"/>
</dbReference>
<dbReference type="PANTHER" id="PTHR46470:SF4">
    <property type="entry name" value="5-AMINO-6-(5-PHOSPHO-D-RIBITYLAMINO)URACIL PHOSPHATASE YIGB"/>
    <property type="match status" value="1"/>
</dbReference>
<proteinExistence type="predicted"/>
<protein>
    <submittedName>
        <fullName evidence="3">HAD family hydrolase</fullName>
    </submittedName>
</protein>
<evidence type="ECO:0000313" key="3">
    <source>
        <dbReference type="EMBL" id="GAA4874042.1"/>
    </source>
</evidence>
<comment type="caution">
    <text evidence="3">The sequence shown here is derived from an EMBL/GenBank/DDBJ whole genome shotgun (WGS) entry which is preliminary data.</text>
</comment>
<dbReference type="EMBL" id="BAABIS010000001">
    <property type="protein sequence ID" value="GAA4874042.1"/>
    <property type="molecule type" value="Genomic_DNA"/>
</dbReference>
<reference evidence="4" key="1">
    <citation type="journal article" date="2019" name="Int. J. Syst. Evol. Microbiol.">
        <title>The Global Catalogue of Microorganisms (GCM) 10K type strain sequencing project: providing services to taxonomists for standard genome sequencing and annotation.</title>
        <authorList>
            <consortium name="The Broad Institute Genomics Platform"/>
            <consortium name="The Broad Institute Genome Sequencing Center for Infectious Disease"/>
            <person name="Wu L."/>
            <person name="Ma J."/>
        </authorList>
    </citation>
    <scope>NUCLEOTIDE SEQUENCE [LARGE SCALE GENOMIC DNA]</scope>
    <source>
        <strain evidence="4">JCM 13006</strain>
    </source>
</reference>
<organism evidence="3 4">
    <name type="scientific">Kitasatospora terrestris</name>
    <dbReference type="NCBI Taxonomy" id="258051"/>
    <lineage>
        <taxon>Bacteria</taxon>
        <taxon>Bacillati</taxon>
        <taxon>Actinomycetota</taxon>
        <taxon>Actinomycetes</taxon>
        <taxon>Kitasatosporales</taxon>
        <taxon>Streptomycetaceae</taxon>
        <taxon>Kitasatospora</taxon>
    </lineage>
</organism>
<gene>
    <name evidence="3" type="ORF">GCM10023235_61600</name>
</gene>
<keyword evidence="1 3" id="KW-0378">Hydrolase</keyword>
<keyword evidence="2" id="KW-0460">Magnesium</keyword>
<name>A0ABP9EJS4_9ACTN</name>
<dbReference type="InterPro" id="IPR023214">
    <property type="entry name" value="HAD_sf"/>
</dbReference>
<keyword evidence="4" id="KW-1185">Reference proteome</keyword>
<dbReference type="Pfam" id="PF00702">
    <property type="entry name" value="Hydrolase"/>
    <property type="match status" value="1"/>
</dbReference>
<dbReference type="GO" id="GO:0016787">
    <property type="term" value="F:hydrolase activity"/>
    <property type="evidence" value="ECO:0007669"/>
    <property type="project" value="UniProtKB-KW"/>
</dbReference>
<dbReference type="SUPFAM" id="SSF56784">
    <property type="entry name" value="HAD-like"/>
    <property type="match status" value="1"/>
</dbReference>